<dbReference type="EMBL" id="MLJW01000191">
    <property type="protein sequence ID" value="OIQ94223.1"/>
    <property type="molecule type" value="Genomic_DNA"/>
</dbReference>
<dbReference type="AlphaFoldDB" id="A0A1J5RQH9"/>
<feature type="transmembrane region" description="Helical" evidence="1">
    <location>
        <begin position="51"/>
        <end position="68"/>
    </location>
</feature>
<name>A0A1J5RQH9_9ZZZZ</name>
<reference evidence="2" key="1">
    <citation type="submission" date="2016-10" db="EMBL/GenBank/DDBJ databases">
        <title>Sequence of Gallionella enrichment culture.</title>
        <authorList>
            <person name="Poehlein A."/>
            <person name="Muehling M."/>
            <person name="Daniel R."/>
        </authorList>
    </citation>
    <scope>NUCLEOTIDE SEQUENCE</scope>
</reference>
<accession>A0A1J5RQH9</accession>
<protein>
    <submittedName>
        <fullName evidence="2">Uncharacterized protein</fullName>
    </submittedName>
</protein>
<comment type="caution">
    <text evidence="2">The sequence shown here is derived from an EMBL/GenBank/DDBJ whole genome shotgun (WGS) entry which is preliminary data.</text>
</comment>
<proteinExistence type="predicted"/>
<keyword evidence="1" id="KW-1133">Transmembrane helix</keyword>
<keyword evidence="1" id="KW-0812">Transmembrane</keyword>
<organism evidence="2">
    <name type="scientific">mine drainage metagenome</name>
    <dbReference type="NCBI Taxonomy" id="410659"/>
    <lineage>
        <taxon>unclassified sequences</taxon>
        <taxon>metagenomes</taxon>
        <taxon>ecological metagenomes</taxon>
    </lineage>
</organism>
<evidence type="ECO:0000256" key="1">
    <source>
        <dbReference type="SAM" id="Phobius"/>
    </source>
</evidence>
<keyword evidence="1" id="KW-0472">Membrane</keyword>
<evidence type="ECO:0000313" key="2">
    <source>
        <dbReference type="EMBL" id="OIQ94223.1"/>
    </source>
</evidence>
<sequence>MNRTRSALLALLVTAGSVLAMPARADRGGDHFHGDRGWHGGYRGDRGDDHFGWGLGVLFGSALLWSALQPRSAYYAQPAYPGPAFVTPYYDTPTIVLPPPPPATDGWSEPLAPDGRWWYHCAKPEGYYPYVKRCQVGWEKISPSPPGQ</sequence>
<gene>
    <name evidence="2" type="ORF">GALL_238520</name>
</gene>